<evidence type="ECO:0000256" key="3">
    <source>
        <dbReference type="ARBA" id="ARBA00022824"/>
    </source>
</evidence>
<keyword evidence="5" id="KW-0472">Membrane</keyword>
<keyword evidence="2" id="KW-0812">Transmembrane</keyword>
<dbReference type="AlphaFoldDB" id="A0A6B2H331"/>
<evidence type="ECO:0000313" key="6">
    <source>
        <dbReference type="EMBL" id="NDK57515.1"/>
    </source>
</evidence>
<keyword evidence="4" id="KW-1133">Transmembrane helix</keyword>
<comment type="caution">
    <text evidence="6">The sequence shown here is derived from an EMBL/GenBank/DDBJ whole genome shotgun (WGS) entry which is preliminary data.</text>
</comment>
<dbReference type="Proteomes" id="UP000478546">
    <property type="component" value="Unassembled WGS sequence"/>
</dbReference>
<protein>
    <submittedName>
        <fullName evidence="6">Polysaccharide biosynthesis protein</fullName>
    </submittedName>
</protein>
<evidence type="ECO:0000256" key="4">
    <source>
        <dbReference type="ARBA" id="ARBA00022989"/>
    </source>
</evidence>
<dbReference type="InterPro" id="IPR013969">
    <property type="entry name" value="Oligosacch_biosynth_Alg14"/>
</dbReference>
<proteinExistence type="predicted"/>
<keyword evidence="7" id="KW-1185">Reference proteome</keyword>
<name>A0A6B2H331_9BACT</name>
<evidence type="ECO:0000313" key="7">
    <source>
        <dbReference type="Proteomes" id="UP000478546"/>
    </source>
</evidence>
<gene>
    <name evidence="6" type="ORF">GWO68_16440</name>
</gene>
<comment type="subcellular location">
    <subcellularLocation>
        <location evidence="1">Endoplasmic reticulum membrane</location>
        <topology evidence="1">Single-pass membrane protein</topology>
    </subcellularLocation>
</comment>
<dbReference type="GO" id="GO:0006488">
    <property type="term" value="P:dolichol-linked oligosaccharide biosynthetic process"/>
    <property type="evidence" value="ECO:0007669"/>
    <property type="project" value="InterPro"/>
</dbReference>
<sequence length="156" mass="17576">MKVCITFSGGGHYVEAMNACSKLLENPEIKYFFVTYKSEHTKKSLNKCNVRYVVHPKHSFLIKRLILFLGNFISSFHVFVREMPDVVISTGADVTVGMMLIAKIFRKKVVFIETGASVNGSSLTGRIAYRFSDLFIVQWQGQLSIYPKAIFGGPLL</sequence>
<evidence type="ECO:0000256" key="1">
    <source>
        <dbReference type="ARBA" id="ARBA00004389"/>
    </source>
</evidence>
<reference evidence="6 7" key="1">
    <citation type="submission" date="2020-01" db="EMBL/GenBank/DDBJ databases">
        <authorList>
            <person name="Kim M.K."/>
        </authorList>
    </citation>
    <scope>NUCLEOTIDE SEQUENCE [LARGE SCALE GENOMIC DNA]</scope>
    <source>
        <strain evidence="6 7">BT213</strain>
    </source>
</reference>
<dbReference type="RefSeq" id="WP_162347573.1">
    <property type="nucleotide sequence ID" value="NZ_JAAEAA010000028.1"/>
</dbReference>
<evidence type="ECO:0000256" key="5">
    <source>
        <dbReference type="ARBA" id="ARBA00023136"/>
    </source>
</evidence>
<keyword evidence="3" id="KW-0256">Endoplasmic reticulum</keyword>
<dbReference type="NCBIfam" id="NF041549">
    <property type="entry name" value="PssD"/>
    <property type="match status" value="1"/>
</dbReference>
<evidence type="ECO:0000256" key="2">
    <source>
        <dbReference type="ARBA" id="ARBA00022692"/>
    </source>
</evidence>
<accession>A0A6B2H331</accession>
<dbReference type="EMBL" id="JAAEAA010000028">
    <property type="protein sequence ID" value="NDK57515.1"/>
    <property type="molecule type" value="Genomic_DNA"/>
</dbReference>
<dbReference type="PANTHER" id="PTHR12154">
    <property type="entry name" value="GLYCOSYL TRANSFERASE-RELATED"/>
    <property type="match status" value="1"/>
</dbReference>
<organism evidence="6 7">
    <name type="scientific">Pontibacter fetidus</name>
    <dbReference type="NCBI Taxonomy" id="2700082"/>
    <lineage>
        <taxon>Bacteria</taxon>
        <taxon>Pseudomonadati</taxon>
        <taxon>Bacteroidota</taxon>
        <taxon>Cytophagia</taxon>
        <taxon>Cytophagales</taxon>
        <taxon>Hymenobacteraceae</taxon>
        <taxon>Pontibacter</taxon>
    </lineage>
</organism>
<dbReference type="PANTHER" id="PTHR12154:SF4">
    <property type="entry name" value="UDP-N-ACETYLGLUCOSAMINE TRANSFERASE SUBUNIT ALG14 HOMOLOG"/>
    <property type="match status" value="1"/>
</dbReference>
<dbReference type="Gene3D" id="3.40.50.2000">
    <property type="entry name" value="Glycogen Phosphorylase B"/>
    <property type="match status" value="1"/>
</dbReference>
<dbReference type="SUPFAM" id="SSF53756">
    <property type="entry name" value="UDP-Glycosyltransferase/glycogen phosphorylase"/>
    <property type="match status" value="1"/>
</dbReference>
<dbReference type="Pfam" id="PF08660">
    <property type="entry name" value="Alg14"/>
    <property type="match status" value="1"/>
</dbReference>
<dbReference type="GO" id="GO:0004577">
    <property type="term" value="F:N-acetylglucosaminyldiphosphodolichol N-acetylglucosaminyltransferase activity"/>
    <property type="evidence" value="ECO:0007669"/>
    <property type="project" value="TreeGrafter"/>
</dbReference>